<dbReference type="GO" id="GO:0006529">
    <property type="term" value="P:asparagine biosynthetic process"/>
    <property type="evidence" value="ECO:0007669"/>
    <property type="project" value="UniProtKB-KW"/>
</dbReference>
<evidence type="ECO:0000259" key="10">
    <source>
        <dbReference type="PROSITE" id="PS51278"/>
    </source>
</evidence>
<keyword evidence="6 8" id="KW-0315">Glutamine amidotransferase</keyword>
<dbReference type="Gene3D" id="3.60.20.10">
    <property type="entry name" value="Glutamine Phosphoribosylpyrophosphate, subunit 1, domain 1"/>
    <property type="match status" value="1"/>
</dbReference>
<evidence type="ECO:0000256" key="7">
    <source>
        <dbReference type="ARBA" id="ARBA00048741"/>
    </source>
</evidence>
<dbReference type="InterPro" id="IPR033738">
    <property type="entry name" value="AsnB_N"/>
</dbReference>
<evidence type="ECO:0000256" key="9">
    <source>
        <dbReference type="PIRSR" id="PIRSR001589-2"/>
    </source>
</evidence>
<dbReference type="SUPFAM" id="SSF52402">
    <property type="entry name" value="Adenine nucleotide alpha hydrolases-like"/>
    <property type="match status" value="1"/>
</dbReference>
<evidence type="ECO:0000256" key="5">
    <source>
        <dbReference type="ARBA" id="ARBA00022840"/>
    </source>
</evidence>
<dbReference type="Gene3D" id="3.40.50.620">
    <property type="entry name" value="HUPs"/>
    <property type="match status" value="1"/>
</dbReference>
<dbReference type="GO" id="GO:0004066">
    <property type="term" value="F:asparagine synthase (glutamine-hydrolyzing) activity"/>
    <property type="evidence" value="ECO:0007669"/>
    <property type="project" value="UniProtKB-EC"/>
</dbReference>
<comment type="catalytic activity">
    <reaction evidence="7">
        <text>L-aspartate + L-glutamine + ATP + H2O = L-asparagine + L-glutamate + AMP + diphosphate + H(+)</text>
        <dbReference type="Rhea" id="RHEA:12228"/>
        <dbReference type="ChEBI" id="CHEBI:15377"/>
        <dbReference type="ChEBI" id="CHEBI:15378"/>
        <dbReference type="ChEBI" id="CHEBI:29985"/>
        <dbReference type="ChEBI" id="CHEBI:29991"/>
        <dbReference type="ChEBI" id="CHEBI:30616"/>
        <dbReference type="ChEBI" id="CHEBI:33019"/>
        <dbReference type="ChEBI" id="CHEBI:58048"/>
        <dbReference type="ChEBI" id="CHEBI:58359"/>
        <dbReference type="ChEBI" id="CHEBI:456215"/>
        <dbReference type="EC" id="6.3.5.4"/>
    </reaction>
</comment>
<dbReference type="GO" id="GO:0005829">
    <property type="term" value="C:cytosol"/>
    <property type="evidence" value="ECO:0007669"/>
    <property type="project" value="TreeGrafter"/>
</dbReference>
<dbReference type="Pfam" id="PF00733">
    <property type="entry name" value="Asn_synthase"/>
    <property type="match status" value="1"/>
</dbReference>
<dbReference type="AlphaFoldDB" id="A0A4Q9Z5J9"/>
<dbReference type="GO" id="GO:0005524">
    <property type="term" value="F:ATP binding"/>
    <property type="evidence" value="ECO:0007669"/>
    <property type="project" value="UniProtKB-KW"/>
</dbReference>
<dbReference type="CDD" id="cd00712">
    <property type="entry name" value="AsnB"/>
    <property type="match status" value="1"/>
</dbReference>
<keyword evidence="11" id="KW-0436">Ligase</keyword>
<dbReference type="InterPro" id="IPR051786">
    <property type="entry name" value="ASN_synthetase/amidase"/>
</dbReference>
<dbReference type="EC" id="6.3.5.4" evidence="3"/>
<dbReference type="PROSITE" id="PS51278">
    <property type="entry name" value="GATASE_TYPE_2"/>
    <property type="match status" value="1"/>
</dbReference>
<keyword evidence="12" id="KW-1185">Reference proteome</keyword>
<name>A0A4Q9Z5J9_9FLAO</name>
<proteinExistence type="inferred from homology"/>
<reference evidence="11 12" key="1">
    <citation type="submission" date="2019-02" db="EMBL/GenBank/DDBJ databases">
        <title>Flavobacterium sp. RD-2-33 isolated from forest soil.</title>
        <authorList>
            <person name="Chaudhary D.K."/>
        </authorList>
    </citation>
    <scope>NUCLEOTIDE SEQUENCE [LARGE SCALE GENOMIC DNA]</scope>
    <source>
        <strain evidence="11 12">RD-2-33</strain>
    </source>
</reference>
<keyword evidence="8" id="KW-0028">Amino-acid biosynthesis</keyword>
<sequence length="564" mass="65957">MCGITGIIGNKANQQNLASLLQAQKHRGPDYTDFWLEENRIGLGHNRLSIIDLSENANQPFFSDCGNFVLVFNGEIYNYVELRKELQSRYRFKTTSDTEVLLNAYREWGEDCLSRFNGMFSFAVWDKREQCLFAARDRFGVKPFYYFWDGNDFIFASEINPFWSVGIAKKPKDSVWLHYFSEGSYGNPDETFWQHIQQLPGGHSLTFKNKQLNIKKWYHFEERIAQLQSHFEQNEEEYITNLLLKAITFRFRADVPVGFNLSGGLDSSTLLALIDQQDIDKSAVEAFTFITNDERYDELTWVKAMLENRPYYLTVCPLSAQEIPDLALQMAKHQAEPYGGIPTLAYSKIFQAARQKGVKVLLDGQGSDEAWAGYDYYVNQSQNSIQGISKSPVRTNVLEIDFAKNYTKTNYPKPFDDALLNLQYRDLFYTKIPRALRFNDRVSMLYGTELREPFLDYELVEYIFSRPQEFKIKDGIQKWMLRKIAERFLQKDLVLAPKRPLQTPQREWLSDDLKEWVTAEVDLLQNHSWFDKSSLQKELDNFYNGDNQSSFHVWQWINAAQLLK</sequence>
<evidence type="ECO:0000256" key="1">
    <source>
        <dbReference type="ARBA" id="ARBA00005187"/>
    </source>
</evidence>
<dbReference type="InterPro" id="IPR014729">
    <property type="entry name" value="Rossmann-like_a/b/a_fold"/>
</dbReference>
<dbReference type="InterPro" id="IPR006426">
    <property type="entry name" value="Asn_synth_AEB"/>
</dbReference>
<dbReference type="PANTHER" id="PTHR43284">
    <property type="entry name" value="ASPARAGINE SYNTHETASE (GLUTAMINE-HYDROLYZING)"/>
    <property type="match status" value="1"/>
</dbReference>
<keyword evidence="5 9" id="KW-0067">ATP-binding</keyword>
<dbReference type="SUPFAM" id="SSF56235">
    <property type="entry name" value="N-terminal nucleophile aminohydrolases (Ntn hydrolases)"/>
    <property type="match status" value="1"/>
</dbReference>
<feature type="active site" description="For GATase activity" evidence="8">
    <location>
        <position position="2"/>
    </location>
</feature>
<dbReference type="NCBIfam" id="TIGR01536">
    <property type="entry name" value="asn_synth_AEB"/>
    <property type="match status" value="1"/>
</dbReference>
<dbReference type="Proteomes" id="UP000293300">
    <property type="component" value="Unassembled WGS sequence"/>
</dbReference>
<dbReference type="Pfam" id="PF13537">
    <property type="entry name" value="GATase_7"/>
    <property type="match status" value="1"/>
</dbReference>
<protein>
    <recommendedName>
        <fullName evidence="3">asparagine synthase (glutamine-hydrolyzing)</fullName>
        <ecNumber evidence="3">6.3.5.4</ecNumber>
    </recommendedName>
</protein>
<organism evidence="11 12">
    <name type="scientific">Flavobacterium silvisoli</name>
    <dbReference type="NCBI Taxonomy" id="2529433"/>
    <lineage>
        <taxon>Bacteria</taxon>
        <taxon>Pseudomonadati</taxon>
        <taxon>Bacteroidota</taxon>
        <taxon>Flavobacteriia</taxon>
        <taxon>Flavobacteriales</taxon>
        <taxon>Flavobacteriaceae</taxon>
        <taxon>Flavobacterium</taxon>
    </lineage>
</organism>
<comment type="caution">
    <text evidence="11">The sequence shown here is derived from an EMBL/GenBank/DDBJ whole genome shotgun (WGS) entry which is preliminary data.</text>
</comment>
<gene>
    <name evidence="11" type="primary">asnB</name>
    <name evidence="11" type="ORF">EZL74_07695</name>
</gene>
<keyword evidence="8" id="KW-0061">Asparagine biosynthesis</keyword>
<dbReference type="CDD" id="cd01991">
    <property type="entry name" value="Asn_synthase_B_C"/>
    <property type="match status" value="1"/>
</dbReference>
<comment type="pathway">
    <text evidence="1">Amino-acid biosynthesis; L-asparagine biosynthesis; L-asparagine from L-aspartate (L-Gln route): step 1/1.</text>
</comment>
<dbReference type="InterPro" id="IPR001962">
    <property type="entry name" value="Asn_synthase"/>
</dbReference>
<keyword evidence="4 9" id="KW-0547">Nucleotide-binding</keyword>
<comment type="similarity">
    <text evidence="2">Belongs to the asparagine synthetase family.</text>
</comment>
<evidence type="ECO:0000256" key="8">
    <source>
        <dbReference type="PIRSR" id="PIRSR001589-1"/>
    </source>
</evidence>
<dbReference type="OrthoDB" id="9763290at2"/>
<dbReference type="PANTHER" id="PTHR43284:SF1">
    <property type="entry name" value="ASPARAGINE SYNTHETASE"/>
    <property type="match status" value="1"/>
</dbReference>
<dbReference type="InterPro" id="IPR017932">
    <property type="entry name" value="GATase_2_dom"/>
</dbReference>
<evidence type="ECO:0000256" key="3">
    <source>
        <dbReference type="ARBA" id="ARBA00012737"/>
    </source>
</evidence>
<evidence type="ECO:0000256" key="2">
    <source>
        <dbReference type="ARBA" id="ARBA00005752"/>
    </source>
</evidence>
<evidence type="ECO:0000256" key="4">
    <source>
        <dbReference type="ARBA" id="ARBA00022741"/>
    </source>
</evidence>
<dbReference type="InterPro" id="IPR029055">
    <property type="entry name" value="Ntn_hydrolases_N"/>
</dbReference>
<dbReference type="PIRSF" id="PIRSF001589">
    <property type="entry name" value="Asn_synthetase_glu-h"/>
    <property type="match status" value="1"/>
</dbReference>
<evidence type="ECO:0000313" key="12">
    <source>
        <dbReference type="Proteomes" id="UP000293300"/>
    </source>
</evidence>
<accession>A0A4Q9Z5J9</accession>
<evidence type="ECO:0000313" key="11">
    <source>
        <dbReference type="EMBL" id="TBX69248.1"/>
    </source>
</evidence>
<feature type="binding site" evidence="9">
    <location>
        <position position="97"/>
    </location>
    <ligand>
        <name>L-glutamine</name>
        <dbReference type="ChEBI" id="CHEBI:58359"/>
    </ligand>
</feature>
<evidence type="ECO:0000256" key="6">
    <source>
        <dbReference type="ARBA" id="ARBA00022962"/>
    </source>
</evidence>
<dbReference type="RefSeq" id="WP_131476022.1">
    <property type="nucleotide sequence ID" value="NZ_SJPE01000007.1"/>
</dbReference>
<dbReference type="EMBL" id="SJPE01000007">
    <property type="protein sequence ID" value="TBX69248.1"/>
    <property type="molecule type" value="Genomic_DNA"/>
</dbReference>
<feature type="domain" description="Glutamine amidotransferase type-2" evidence="10">
    <location>
        <begin position="2"/>
        <end position="210"/>
    </location>
</feature>